<dbReference type="RefSeq" id="WP_022032335.1">
    <property type="nucleotide sequence ID" value="NZ_BQNJ01000001.1"/>
</dbReference>
<dbReference type="AlphaFoldDB" id="A0A413LDY8"/>
<dbReference type="GeneID" id="93147592"/>
<gene>
    <name evidence="3" type="ORF">CE91St55_10390</name>
    <name evidence="4" type="ORF">GNE07_12400</name>
</gene>
<name>A0A413LDY8_9FIRM</name>
<evidence type="ECO:0000256" key="1">
    <source>
        <dbReference type="SAM" id="Coils"/>
    </source>
</evidence>
<dbReference type="EMBL" id="WNME01000007">
    <property type="protein sequence ID" value="MUB63853.1"/>
    <property type="molecule type" value="Genomic_DNA"/>
</dbReference>
<reference evidence="4 5" key="1">
    <citation type="submission" date="2019-09" db="EMBL/GenBank/DDBJ databases">
        <title>Draft genome sequencing of Hungatella hathewayi 123Y-2.</title>
        <authorList>
            <person name="Lv Q."/>
            <person name="Li S."/>
        </authorList>
    </citation>
    <scope>NUCLEOTIDE SEQUENCE [LARGE SCALE GENOMIC DNA]</scope>
    <source>
        <strain evidence="4 5">123Y-2</strain>
    </source>
</reference>
<feature type="coiled-coil region" evidence="1">
    <location>
        <begin position="83"/>
        <end position="110"/>
    </location>
</feature>
<keyword evidence="1" id="KW-0175">Coiled coil</keyword>
<evidence type="ECO:0000313" key="4">
    <source>
        <dbReference type="EMBL" id="MUB63853.1"/>
    </source>
</evidence>
<comment type="caution">
    <text evidence="3">The sequence shown here is derived from an EMBL/GenBank/DDBJ whole genome shotgun (WGS) entry which is preliminary data.</text>
</comment>
<feature type="compositionally biased region" description="Polar residues" evidence="2">
    <location>
        <begin position="128"/>
        <end position="147"/>
    </location>
</feature>
<evidence type="ECO:0008006" key="7">
    <source>
        <dbReference type="Google" id="ProtNLM"/>
    </source>
</evidence>
<evidence type="ECO:0000313" key="5">
    <source>
        <dbReference type="Proteomes" id="UP000434223"/>
    </source>
</evidence>
<proteinExistence type="predicted"/>
<feature type="region of interest" description="Disordered" evidence="2">
    <location>
        <begin position="122"/>
        <end position="147"/>
    </location>
</feature>
<sequence length="147" mass="16829">MRELSVYYCSKCGYYGYYQLPKNAVCPKCSVDMVPLSISFQDFMDLSCEERDDLLSKQIISASSPYVKRLMAPHKAYNNREFIARMSDRIVELEAENKKLNETVEWMHQTIWDLVRKNKGIEPAGKSSLPSVDENSTDGTGKSENPE</sequence>
<organism evidence="3 6">
    <name type="scientific">Hungatella hathewayi</name>
    <dbReference type="NCBI Taxonomy" id="154046"/>
    <lineage>
        <taxon>Bacteria</taxon>
        <taxon>Bacillati</taxon>
        <taxon>Bacillota</taxon>
        <taxon>Clostridia</taxon>
        <taxon>Lachnospirales</taxon>
        <taxon>Lachnospiraceae</taxon>
        <taxon>Hungatella</taxon>
    </lineage>
</organism>
<evidence type="ECO:0000313" key="3">
    <source>
        <dbReference type="EMBL" id="GKG99057.1"/>
    </source>
</evidence>
<dbReference type="EMBL" id="BQNJ01000001">
    <property type="protein sequence ID" value="GKG99057.1"/>
    <property type="molecule type" value="Genomic_DNA"/>
</dbReference>
<evidence type="ECO:0000256" key="2">
    <source>
        <dbReference type="SAM" id="MobiDB-lite"/>
    </source>
</evidence>
<accession>A0A413LDY8</accession>
<reference evidence="3" key="2">
    <citation type="submission" date="2022-01" db="EMBL/GenBank/DDBJ databases">
        <title>Novel bile acid biosynthetic pathways are enriched in the microbiome of centenarians.</title>
        <authorList>
            <person name="Sato Y."/>
            <person name="Atarashi K."/>
            <person name="Plichta R.D."/>
            <person name="Arai Y."/>
            <person name="Sasajima S."/>
            <person name="Kearney M.S."/>
            <person name="Suda W."/>
            <person name="Takeshita K."/>
            <person name="Sasaki T."/>
            <person name="Okamoto S."/>
            <person name="Skelly N.A."/>
            <person name="Okamura Y."/>
            <person name="Vlamakis H."/>
            <person name="Li Y."/>
            <person name="Tanoue T."/>
            <person name="Takei H."/>
            <person name="Nittono H."/>
            <person name="Narushima S."/>
            <person name="Irie J."/>
            <person name="Itoh H."/>
            <person name="Moriya K."/>
            <person name="Sugiura Y."/>
            <person name="Suematsu M."/>
            <person name="Moritoki N."/>
            <person name="Shibata S."/>
            <person name="Littman R.D."/>
            <person name="Fischbach A.M."/>
            <person name="Uwamino Y."/>
            <person name="Inoue T."/>
            <person name="Honda A."/>
            <person name="Hattori M."/>
            <person name="Murai T."/>
            <person name="Xavier J.R."/>
            <person name="Hirose N."/>
            <person name="Honda K."/>
        </authorList>
    </citation>
    <scope>NUCLEOTIDE SEQUENCE</scope>
    <source>
        <strain evidence="3">CE91-St55</strain>
    </source>
</reference>
<dbReference type="Proteomes" id="UP000434223">
    <property type="component" value="Unassembled WGS sequence"/>
</dbReference>
<dbReference type="OrthoDB" id="1905965at2"/>
<protein>
    <recommendedName>
        <fullName evidence="7">Teichuronopeptide</fullName>
    </recommendedName>
</protein>
<evidence type="ECO:0000313" key="6">
    <source>
        <dbReference type="Proteomes" id="UP001055091"/>
    </source>
</evidence>
<dbReference type="Proteomes" id="UP001055091">
    <property type="component" value="Unassembled WGS sequence"/>
</dbReference>